<dbReference type="EMBL" id="JAZHXJ010000024">
    <property type="protein sequence ID" value="KAL1881400.1"/>
    <property type="molecule type" value="Genomic_DNA"/>
</dbReference>
<evidence type="ECO:0000256" key="2">
    <source>
        <dbReference type="ARBA" id="ARBA00022679"/>
    </source>
</evidence>
<comment type="cofactor">
    <cofactor evidence="1">
        <name>pyridoxal 5'-phosphate</name>
        <dbReference type="ChEBI" id="CHEBI:597326"/>
    </cofactor>
</comment>
<dbReference type="SUPFAM" id="SSF53383">
    <property type="entry name" value="PLP-dependent transferases"/>
    <property type="match status" value="1"/>
</dbReference>
<feature type="region of interest" description="Disordered" evidence="3">
    <location>
        <begin position="1"/>
        <end position="106"/>
    </location>
</feature>
<evidence type="ECO:0000313" key="5">
    <source>
        <dbReference type="EMBL" id="KAL1881400.1"/>
    </source>
</evidence>
<comment type="caution">
    <text evidence="5">The sequence shown here is derived from an EMBL/GenBank/DDBJ whole genome shotgun (WGS) entry which is preliminary data.</text>
</comment>
<gene>
    <name evidence="5" type="ORF">VTK73DRAFT_4160</name>
</gene>
<dbReference type="Gene3D" id="3.90.1150.10">
    <property type="entry name" value="Aspartate Aminotransferase, domain 1"/>
    <property type="match status" value="1"/>
</dbReference>
<dbReference type="InterPro" id="IPR015424">
    <property type="entry name" value="PyrdxlP-dep_Trfase"/>
</dbReference>
<evidence type="ECO:0000256" key="1">
    <source>
        <dbReference type="ARBA" id="ARBA00001933"/>
    </source>
</evidence>
<keyword evidence="2" id="KW-0808">Transferase</keyword>
<accession>A0ABR3Y0C9</accession>
<dbReference type="Pfam" id="PF00155">
    <property type="entry name" value="Aminotran_1_2"/>
    <property type="match status" value="1"/>
</dbReference>
<dbReference type="Gene3D" id="3.40.640.10">
    <property type="entry name" value="Type I PLP-dependent aspartate aminotransferase-like (Major domain)"/>
    <property type="match status" value="1"/>
</dbReference>
<proteinExistence type="predicted"/>
<reference evidence="5 6" key="1">
    <citation type="journal article" date="2024" name="Commun. Biol.">
        <title>Comparative genomic analysis of thermophilic fungi reveals convergent evolutionary adaptations and gene losses.</title>
        <authorList>
            <person name="Steindorff A.S."/>
            <person name="Aguilar-Pontes M.V."/>
            <person name="Robinson A.J."/>
            <person name="Andreopoulos B."/>
            <person name="LaButti K."/>
            <person name="Kuo A."/>
            <person name="Mondo S."/>
            <person name="Riley R."/>
            <person name="Otillar R."/>
            <person name="Haridas S."/>
            <person name="Lipzen A."/>
            <person name="Grimwood J."/>
            <person name="Schmutz J."/>
            <person name="Clum A."/>
            <person name="Reid I.D."/>
            <person name="Moisan M.C."/>
            <person name="Butler G."/>
            <person name="Nguyen T.T.M."/>
            <person name="Dewar K."/>
            <person name="Conant G."/>
            <person name="Drula E."/>
            <person name="Henrissat B."/>
            <person name="Hansel C."/>
            <person name="Singer S."/>
            <person name="Hutchinson M.I."/>
            <person name="de Vries R.P."/>
            <person name="Natvig D.O."/>
            <person name="Powell A.J."/>
            <person name="Tsang A."/>
            <person name="Grigoriev I.V."/>
        </authorList>
    </citation>
    <scope>NUCLEOTIDE SEQUENCE [LARGE SCALE GENOMIC DNA]</scope>
    <source>
        <strain evidence="5 6">ATCC 24622</strain>
    </source>
</reference>
<dbReference type="CDD" id="cd06454">
    <property type="entry name" value="KBL_like"/>
    <property type="match status" value="1"/>
</dbReference>
<evidence type="ECO:0000256" key="3">
    <source>
        <dbReference type="SAM" id="MobiDB-lite"/>
    </source>
</evidence>
<dbReference type="PANTHER" id="PTHR13693">
    <property type="entry name" value="CLASS II AMINOTRANSFERASE/8-AMINO-7-OXONONANOATE SYNTHASE"/>
    <property type="match status" value="1"/>
</dbReference>
<evidence type="ECO:0000259" key="4">
    <source>
        <dbReference type="Pfam" id="PF00155"/>
    </source>
</evidence>
<dbReference type="InterPro" id="IPR004839">
    <property type="entry name" value="Aminotransferase_I/II_large"/>
</dbReference>
<protein>
    <recommendedName>
        <fullName evidence="4">Aminotransferase class I/classII large domain-containing protein</fullName>
    </recommendedName>
</protein>
<evidence type="ECO:0000313" key="6">
    <source>
        <dbReference type="Proteomes" id="UP001586593"/>
    </source>
</evidence>
<dbReference type="InterPro" id="IPR015421">
    <property type="entry name" value="PyrdxlP-dep_Trfase_major"/>
</dbReference>
<keyword evidence="6" id="KW-1185">Reference proteome</keyword>
<dbReference type="InterPro" id="IPR050087">
    <property type="entry name" value="AON_synthase_class-II"/>
</dbReference>
<feature type="compositionally biased region" description="Polar residues" evidence="3">
    <location>
        <begin position="28"/>
        <end position="84"/>
    </location>
</feature>
<feature type="domain" description="Aminotransferase class I/classII large" evidence="4">
    <location>
        <begin position="241"/>
        <end position="598"/>
    </location>
</feature>
<dbReference type="Proteomes" id="UP001586593">
    <property type="component" value="Unassembled WGS sequence"/>
</dbReference>
<name>A0ABR3Y0C9_9PEZI</name>
<sequence length="667" mass="73950">MPRKLSNPFSSSSSMPQSDKAGERRLSQSRGNRITQFFTSSPKSKDQPSAQQSLLTMQKNGDSQTMADSPSLPTISLSTATAGETSAEEPPTTLFEPPSTAESDRQRRMDAQFGPLLSPNHRYISKHHGEKLEAPVIDEPPYYYVLTTYLSYLILIFFGHTRDFFGKRFGKKEHYRALKPINGFAPLNDDFDNFYVRRLKMRIDDCFARPTTGVPGRYITLLDRYSTDFNRTYQFPGTQTETLNMSSYNYLGFAQSEGPCADAVEECVRKYSVTFCSPRADAGTSDLALEVEREIARFVGKPAAMVFSMGFVTNASSFPALVSKGCLILSDELNHASIRIGARLSGAVIQSFKHNDANDLEKKLREAISQGQPRTHRPWKKILVAVEGLYSMEGTMVDLPGILALKKKYKFYLFVDEAHSIGATGPRGRGVCDYFGVDPAEVDILMGTLTKSFGANGGYVAAEKHIIDKLKSTNAATLLGESPTPSVLMQILVSLKIISGEFVPGQGEERLQRIAFNSRYLRLGLKRLGFIIYGHDDSPIIPLLLYNPAKMSAFSHEMLKRKIAVVIVSYPATPLISSRARFCISAAHNKDDLDRLLAACDEVGDILQLKFSTGIAGGLEPLPPGVTPDTEAEWRKANGMEGVIKPPRWKLEDVIARGEMDVKERLR</sequence>
<dbReference type="PANTHER" id="PTHR13693:SF3">
    <property type="entry name" value="LD36009P"/>
    <property type="match status" value="1"/>
</dbReference>
<dbReference type="InterPro" id="IPR015422">
    <property type="entry name" value="PyrdxlP-dep_Trfase_small"/>
</dbReference>
<organism evidence="5 6">
    <name type="scientific">Phialemonium thermophilum</name>
    <dbReference type="NCBI Taxonomy" id="223376"/>
    <lineage>
        <taxon>Eukaryota</taxon>
        <taxon>Fungi</taxon>
        <taxon>Dikarya</taxon>
        <taxon>Ascomycota</taxon>
        <taxon>Pezizomycotina</taxon>
        <taxon>Sordariomycetes</taxon>
        <taxon>Sordariomycetidae</taxon>
        <taxon>Cephalothecales</taxon>
        <taxon>Cephalothecaceae</taxon>
        <taxon>Phialemonium</taxon>
    </lineage>
</organism>